<dbReference type="AlphaFoldDB" id="A0A8X8GHH4"/>
<protein>
    <submittedName>
        <fullName evidence="1">Uncharacterized protein</fullName>
    </submittedName>
</protein>
<organism evidence="1 2">
    <name type="scientific">Staphylococcus hominis</name>
    <dbReference type="NCBI Taxonomy" id="1290"/>
    <lineage>
        <taxon>Bacteria</taxon>
        <taxon>Bacillati</taxon>
        <taxon>Bacillota</taxon>
        <taxon>Bacilli</taxon>
        <taxon>Bacillales</taxon>
        <taxon>Staphylococcaceae</taxon>
        <taxon>Staphylococcus</taxon>
    </lineage>
</organism>
<accession>A0A8X8GHH4</accession>
<proteinExistence type="predicted"/>
<dbReference type="Proteomes" id="UP000665944">
    <property type="component" value="Unassembled WGS sequence"/>
</dbReference>
<dbReference type="EMBL" id="JAGHKT020000002">
    <property type="protein sequence ID" value="MCM5671458.1"/>
    <property type="molecule type" value="Genomic_DNA"/>
</dbReference>
<reference evidence="1 2" key="1">
    <citation type="submission" date="2022-06" db="EMBL/GenBank/DDBJ databases">
        <title>Staphylococcus hominis ShoR14 genome sequence.</title>
        <authorList>
            <person name="Yeo C.C."/>
            <person name="Chew C.H."/>
            <person name="Che Hamzah A.M."/>
            <person name="Al-Trad E.I."/>
        </authorList>
    </citation>
    <scope>NUCLEOTIDE SEQUENCE [LARGE SCALE GENOMIC DNA]</scope>
    <source>
        <strain evidence="1 2">ShoR14</strain>
    </source>
</reference>
<sequence>MLKKLKIALLIVILAEEIRSVRKRTIRINVGIDEQQLAKIVNNGKYKKY</sequence>
<evidence type="ECO:0000313" key="1">
    <source>
        <dbReference type="EMBL" id="MCM5671458.1"/>
    </source>
</evidence>
<evidence type="ECO:0000313" key="2">
    <source>
        <dbReference type="Proteomes" id="UP000665944"/>
    </source>
</evidence>
<gene>
    <name evidence="1" type="ORF">J7T32_001580</name>
</gene>
<keyword evidence="2" id="KW-1185">Reference proteome</keyword>
<name>A0A8X8GHH4_STAHO</name>
<comment type="caution">
    <text evidence="1">The sequence shown here is derived from an EMBL/GenBank/DDBJ whole genome shotgun (WGS) entry which is preliminary data.</text>
</comment>
<dbReference type="RefSeq" id="WP_209244298.1">
    <property type="nucleotide sequence ID" value="NZ_JAGHKT020000002.1"/>
</dbReference>